<name>A0A4P6UI67_9BURK</name>
<dbReference type="AlphaFoldDB" id="A0A4P6UI67"/>
<sequence>MRYCLRFACPLLSVFWAVLCCVNWFPPDMPLNTPFKRFMAHFSVRNASDFRQWQASFMVGVIGFIFPIAFVYVSMFI</sequence>
<evidence type="ECO:0000313" key="3">
    <source>
        <dbReference type="Proteomes" id="UP000292939"/>
    </source>
</evidence>
<proteinExistence type="predicted"/>
<keyword evidence="1" id="KW-1133">Transmembrane helix</keyword>
<dbReference type="Proteomes" id="UP000292939">
    <property type="component" value="Chromosome"/>
</dbReference>
<accession>A0A4P6UI67</accession>
<feature type="transmembrane region" description="Helical" evidence="1">
    <location>
        <begin position="53"/>
        <end position="73"/>
    </location>
</feature>
<gene>
    <name evidence="2" type="ORF">DW355_07565</name>
</gene>
<keyword evidence="1" id="KW-0472">Membrane</keyword>
<dbReference type="KEGG" id="hgr:DW355_07565"/>
<feature type="transmembrane region" description="Helical" evidence="1">
    <location>
        <begin position="7"/>
        <end position="25"/>
    </location>
</feature>
<organism evidence="2 3">
    <name type="scientific">Hylemonella gracilis</name>
    <dbReference type="NCBI Taxonomy" id="80880"/>
    <lineage>
        <taxon>Bacteria</taxon>
        <taxon>Pseudomonadati</taxon>
        <taxon>Pseudomonadota</taxon>
        <taxon>Betaproteobacteria</taxon>
        <taxon>Burkholderiales</taxon>
        <taxon>Comamonadaceae</taxon>
        <taxon>Hylemonella</taxon>
    </lineage>
</organism>
<evidence type="ECO:0000313" key="2">
    <source>
        <dbReference type="EMBL" id="QBK04653.1"/>
    </source>
</evidence>
<keyword evidence="1" id="KW-0812">Transmembrane</keyword>
<reference evidence="2 3" key="1">
    <citation type="submission" date="2018-07" db="EMBL/GenBank/DDBJ databases">
        <title>Exploring interactions and the metabolic potential of the ultra-small soil bacteria Hylemonella gracilis.</title>
        <authorList>
            <person name="Tyc O."/>
            <person name="Kulkarni P."/>
            <person name="Gawehns F."/>
            <person name="Hundscheid M."/>
            <person name="Zweers H."/>
            <person name="Garbeva P."/>
        </authorList>
    </citation>
    <scope>NUCLEOTIDE SEQUENCE [LARGE SCALE GENOMIC DNA]</scope>
    <source>
        <strain evidence="2 3">NS1</strain>
    </source>
</reference>
<dbReference type="EMBL" id="CP031395">
    <property type="protein sequence ID" value="QBK04653.1"/>
    <property type="molecule type" value="Genomic_DNA"/>
</dbReference>
<protein>
    <submittedName>
        <fullName evidence="2">Uncharacterized protein</fullName>
    </submittedName>
</protein>
<evidence type="ECO:0000256" key="1">
    <source>
        <dbReference type="SAM" id="Phobius"/>
    </source>
</evidence>